<dbReference type="RefSeq" id="WP_142741638.1">
    <property type="nucleotide sequence ID" value="NZ_CP038228.1"/>
</dbReference>
<evidence type="ECO:0000313" key="1">
    <source>
        <dbReference type="EMBL" id="QDI02300.1"/>
    </source>
</evidence>
<name>A0A514EI77_9XANT</name>
<dbReference type="EMBL" id="CP038228">
    <property type="protein sequence ID" value="QDI02300.1"/>
    <property type="molecule type" value="Genomic_DNA"/>
</dbReference>
<accession>A0A514EI77</accession>
<dbReference type="EMBL" id="CP038228">
    <property type="protein sequence ID" value="QDI05704.1"/>
    <property type="molecule type" value="Genomic_DNA"/>
</dbReference>
<gene>
    <name evidence="1" type="ORF">E4A48_00055</name>
    <name evidence="2" type="ORF">E4A48_20330</name>
</gene>
<dbReference type="Proteomes" id="UP000319349">
    <property type="component" value="Chromosome"/>
</dbReference>
<protein>
    <submittedName>
        <fullName evidence="2">Uncharacterized protein</fullName>
    </submittedName>
</protein>
<evidence type="ECO:0000313" key="2">
    <source>
        <dbReference type="EMBL" id="QDI05704.1"/>
    </source>
</evidence>
<dbReference type="AlphaFoldDB" id="A0A514EI77"/>
<sequence>MTASLTAIAAIVSIDSRKAPYNQVAPAQGVGASDIPEVRQAGMLGLLGMYRIPKGITLLQNRSIAKVIWNDDSTEKTTIVCQSCTPCVHPIPGSLTRGGYGGGGGDLSPGCIGNCGVVTVGQP</sequence>
<proteinExistence type="predicted"/>
<keyword evidence="3" id="KW-1185">Reference proteome</keyword>
<evidence type="ECO:0000313" key="3">
    <source>
        <dbReference type="Proteomes" id="UP000319349"/>
    </source>
</evidence>
<organism evidence="2 3">
    <name type="scientific">Xanthomonas cerealis pv. cerealis</name>
    <dbReference type="NCBI Taxonomy" id="152263"/>
    <lineage>
        <taxon>Bacteria</taxon>
        <taxon>Pseudomonadati</taxon>
        <taxon>Pseudomonadota</taxon>
        <taxon>Gammaproteobacteria</taxon>
        <taxon>Lysobacterales</taxon>
        <taxon>Lysobacteraceae</taxon>
        <taxon>Xanthomonas</taxon>
        <taxon>Xanthomonas translucens group</taxon>
        <taxon>Xanthomonas cerealis</taxon>
    </lineage>
</organism>
<reference evidence="2 3" key="1">
    <citation type="submission" date="2019-03" db="EMBL/GenBank/DDBJ databases">
        <title>Tal1 in Xanthomonas translucens pv. cerealis Contributes to Virulence in Bacterial Leaf Streak of Wheat.</title>
        <authorList>
            <person name="Shah S.M.A."/>
            <person name="Haq F."/>
            <person name="Ma W."/>
            <person name="Xu X."/>
            <person name="Wang S."/>
            <person name="Xu Z."/>
            <person name="Zou L."/>
            <person name="Zhu B."/>
            <person name="Chen G."/>
        </authorList>
    </citation>
    <scope>NUCLEOTIDE SEQUENCE [LARGE SCALE GENOMIC DNA]</scope>
    <source>
        <strain evidence="2 3">01</strain>
    </source>
</reference>